<proteinExistence type="inferred from homology"/>
<dbReference type="GO" id="GO:0008233">
    <property type="term" value="F:peptidase activity"/>
    <property type="evidence" value="ECO:0007669"/>
    <property type="project" value="UniProtKB-KW"/>
</dbReference>
<keyword evidence="4" id="KW-0645">Protease</keyword>
<comment type="caution">
    <text evidence="4">The sequence shown here is derived from an EMBL/GenBank/DDBJ whole genome shotgun (WGS) entry which is preliminary data.</text>
</comment>
<protein>
    <submittedName>
        <fullName evidence="4">Zinc protease</fullName>
    </submittedName>
</protein>
<dbReference type="EMBL" id="JAANXD010000077">
    <property type="protein sequence ID" value="MBS1258955.1"/>
    <property type="molecule type" value="Genomic_DNA"/>
</dbReference>
<gene>
    <name evidence="4" type="ORF">MAG551_02019</name>
</gene>
<dbReference type="AlphaFoldDB" id="A0A941W6F3"/>
<keyword evidence="4" id="KW-0378">Hydrolase</keyword>
<organism evidence="4 5">
    <name type="scientific">Candidatus Scalindua arabica</name>
    <dbReference type="NCBI Taxonomy" id="1127984"/>
    <lineage>
        <taxon>Bacteria</taxon>
        <taxon>Pseudomonadati</taxon>
        <taxon>Planctomycetota</taxon>
        <taxon>Candidatus Brocadiia</taxon>
        <taxon>Candidatus Brocadiales</taxon>
        <taxon>Candidatus Scalinduaceae</taxon>
        <taxon>Candidatus Scalindua</taxon>
    </lineage>
</organism>
<dbReference type="InterPro" id="IPR011249">
    <property type="entry name" value="Metalloenz_LuxS/M16"/>
</dbReference>
<reference evidence="4" key="1">
    <citation type="journal article" date="2021" name="ISME J.">
        <title>Fine-scale metabolic discontinuity in a stratified prokaryote microbiome of a Red Sea deep halocline.</title>
        <authorList>
            <person name="Michoud G."/>
            <person name="Ngugi D.K."/>
            <person name="Barozzi A."/>
            <person name="Merlino G."/>
            <person name="Calleja M.L."/>
            <person name="Delgado-Huertas A."/>
            <person name="Moran X.A.G."/>
            <person name="Daffonchio D."/>
        </authorList>
    </citation>
    <scope>NUCLEOTIDE SEQUENCE</scope>
    <source>
        <strain evidence="4">SuakinDeep_MAG55_1</strain>
    </source>
</reference>
<dbReference type="Gene3D" id="3.30.830.10">
    <property type="entry name" value="Metalloenzyme, LuxS/M16 peptidase-like"/>
    <property type="match status" value="2"/>
</dbReference>
<dbReference type="Pfam" id="PF05193">
    <property type="entry name" value="Peptidase_M16_C"/>
    <property type="match status" value="1"/>
</dbReference>
<feature type="domain" description="Peptidase M16 C-terminal" evidence="3">
    <location>
        <begin position="196"/>
        <end position="374"/>
    </location>
</feature>
<dbReference type="Pfam" id="PF00675">
    <property type="entry name" value="Peptidase_M16"/>
    <property type="match status" value="1"/>
</dbReference>
<dbReference type="InterPro" id="IPR011765">
    <property type="entry name" value="Pept_M16_N"/>
</dbReference>
<dbReference type="GO" id="GO:0046872">
    <property type="term" value="F:metal ion binding"/>
    <property type="evidence" value="ECO:0007669"/>
    <property type="project" value="InterPro"/>
</dbReference>
<dbReference type="InterPro" id="IPR050361">
    <property type="entry name" value="MPP/UQCRC_Complex"/>
</dbReference>
<name>A0A941W6F3_9BACT</name>
<evidence type="ECO:0000313" key="4">
    <source>
        <dbReference type="EMBL" id="MBS1258955.1"/>
    </source>
</evidence>
<evidence type="ECO:0000259" key="2">
    <source>
        <dbReference type="Pfam" id="PF00675"/>
    </source>
</evidence>
<dbReference type="Proteomes" id="UP000722750">
    <property type="component" value="Unassembled WGS sequence"/>
</dbReference>
<dbReference type="SUPFAM" id="SSF63411">
    <property type="entry name" value="LuxS/MPP-like metallohydrolase"/>
    <property type="match status" value="2"/>
</dbReference>
<evidence type="ECO:0000256" key="1">
    <source>
        <dbReference type="ARBA" id="ARBA00007261"/>
    </source>
</evidence>
<dbReference type="PANTHER" id="PTHR11851">
    <property type="entry name" value="METALLOPROTEASE"/>
    <property type="match status" value="1"/>
</dbReference>
<dbReference type="InterPro" id="IPR007863">
    <property type="entry name" value="Peptidase_M16_C"/>
</dbReference>
<evidence type="ECO:0000313" key="5">
    <source>
        <dbReference type="Proteomes" id="UP000722750"/>
    </source>
</evidence>
<sequence length="452" mass="52144">MLRLSVLCLLVISHLLIYMHTSTAEQIKFDIKEHRLENGLRLLIHQDHSSPIISFQVWYNVGSINERPGITGISHLFEHMMFKGSKNVDSEEHSRIIQRNGGTDNAFTTEDMTAYFENLPSSQLELAVKLEADRMAHLRLTAETLASERQVVKEERRMRVDNSLFGKLNEGLYSTTFTKHPYRWPVIGWMSDIDAITLDDCKAFYSTHYAPNNATVIILGDIDFDKTISLVEKYFGHIPSAERPEELIQMEDPQSQERHKDLYVDTQFPWLAVAYHIPEAAHDDIPVLELIENILTEGRSSRLYRKIIYEDQSALSVFASVDKYKDPGLFVITVRSIKQGHTPEEVASVINESLEQFKTEKVTDRELEKARNKMETNLIFGLQTNFVRGMRLGFSMARTGDPLGFFKNLEKYRHTTAEEIQKVARKYFTHENRTIVRLLPKEEKSETVESSL</sequence>
<feature type="domain" description="Peptidase M16 N-terminal" evidence="2">
    <location>
        <begin position="43"/>
        <end position="185"/>
    </location>
</feature>
<dbReference type="PANTHER" id="PTHR11851:SF49">
    <property type="entry name" value="MITOCHONDRIAL-PROCESSING PEPTIDASE SUBUNIT ALPHA"/>
    <property type="match status" value="1"/>
</dbReference>
<evidence type="ECO:0000259" key="3">
    <source>
        <dbReference type="Pfam" id="PF05193"/>
    </source>
</evidence>
<dbReference type="GO" id="GO:0006508">
    <property type="term" value="P:proteolysis"/>
    <property type="evidence" value="ECO:0007669"/>
    <property type="project" value="UniProtKB-KW"/>
</dbReference>
<accession>A0A941W6F3</accession>
<comment type="similarity">
    <text evidence="1">Belongs to the peptidase M16 family.</text>
</comment>